<name>A0AAV4N3X2_CAEEX</name>
<dbReference type="AlphaFoldDB" id="A0AAV4N3X2"/>
<dbReference type="InterPro" id="IPR038765">
    <property type="entry name" value="Papain-like_cys_pep_sf"/>
</dbReference>
<evidence type="ECO:0000259" key="2">
    <source>
        <dbReference type="PROSITE" id="PS50235"/>
    </source>
</evidence>
<dbReference type="InterPro" id="IPR033505">
    <property type="entry name" value="USPL1"/>
</dbReference>
<organism evidence="3 4">
    <name type="scientific">Caerostris extrusa</name>
    <name type="common">Bark spider</name>
    <name type="synonym">Caerostris bankana</name>
    <dbReference type="NCBI Taxonomy" id="172846"/>
    <lineage>
        <taxon>Eukaryota</taxon>
        <taxon>Metazoa</taxon>
        <taxon>Ecdysozoa</taxon>
        <taxon>Arthropoda</taxon>
        <taxon>Chelicerata</taxon>
        <taxon>Arachnida</taxon>
        <taxon>Araneae</taxon>
        <taxon>Araneomorphae</taxon>
        <taxon>Entelegynae</taxon>
        <taxon>Araneoidea</taxon>
        <taxon>Araneidae</taxon>
        <taxon>Caerostris</taxon>
    </lineage>
</organism>
<dbReference type="PANTHER" id="PTHR15294:SF3">
    <property type="entry name" value="SUMO-SPECIFIC ISOPEPTIDASE USPL1"/>
    <property type="match status" value="1"/>
</dbReference>
<evidence type="ECO:0000313" key="3">
    <source>
        <dbReference type="EMBL" id="GIX79412.1"/>
    </source>
</evidence>
<dbReference type="CDD" id="cd02257">
    <property type="entry name" value="Peptidase_C19"/>
    <property type="match status" value="1"/>
</dbReference>
<protein>
    <submittedName>
        <fullName evidence="3">SUMO-specific isopeptidase USPL1</fullName>
    </submittedName>
</protein>
<dbReference type="Proteomes" id="UP001054945">
    <property type="component" value="Unassembled WGS sequence"/>
</dbReference>
<comment type="caution">
    <text evidence="3">The sequence shown here is derived from an EMBL/GenBank/DDBJ whole genome shotgun (WGS) entry which is preliminary data.</text>
</comment>
<feature type="domain" description="USP" evidence="2">
    <location>
        <begin position="35"/>
        <end position="304"/>
    </location>
</feature>
<reference evidence="3 4" key="1">
    <citation type="submission" date="2021-06" db="EMBL/GenBank/DDBJ databases">
        <title>Caerostris extrusa draft genome.</title>
        <authorList>
            <person name="Kono N."/>
            <person name="Arakawa K."/>
        </authorList>
    </citation>
    <scope>NUCLEOTIDE SEQUENCE [LARGE SCALE GENOMIC DNA]</scope>
</reference>
<dbReference type="GO" id="GO:0030576">
    <property type="term" value="P:Cajal body organization"/>
    <property type="evidence" value="ECO:0007669"/>
    <property type="project" value="InterPro"/>
</dbReference>
<dbReference type="PANTHER" id="PTHR15294">
    <property type="entry name" value="RETINOVIN-RELATED"/>
    <property type="match status" value="1"/>
</dbReference>
<dbReference type="EMBL" id="BPLR01002934">
    <property type="protein sequence ID" value="GIX79412.1"/>
    <property type="molecule type" value="Genomic_DNA"/>
</dbReference>
<proteinExistence type="predicted"/>
<dbReference type="InterPro" id="IPR028890">
    <property type="entry name" value="Peptidase_C98"/>
</dbReference>
<dbReference type="GO" id="GO:0032183">
    <property type="term" value="F:SUMO binding"/>
    <property type="evidence" value="ECO:0007669"/>
    <property type="project" value="InterPro"/>
</dbReference>
<gene>
    <name evidence="3" type="primary">USPL1</name>
    <name evidence="3" type="ORF">CEXT_250631</name>
</gene>
<accession>A0AAV4N3X2</accession>
<dbReference type="Pfam" id="PF15499">
    <property type="entry name" value="Peptidase_C98"/>
    <property type="match status" value="1"/>
</dbReference>
<evidence type="ECO:0000256" key="1">
    <source>
        <dbReference type="SAM" id="MobiDB-lite"/>
    </source>
</evidence>
<dbReference type="GO" id="GO:0016926">
    <property type="term" value="P:protein desumoylation"/>
    <property type="evidence" value="ECO:0007669"/>
    <property type="project" value="TreeGrafter"/>
</dbReference>
<dbReference type="GO" id="GO:0015030">
    <property type="term" value="C:Cajal body"/>
    <property type="evidence" value="ECO:0007669"/>
    <property type="project" value="TreeGrafter"/>
</dbReference>
<keyword evidence="4" id="KW-1185">Reference proteome</keyword>
<evidence type="ECO:0000313" key="4">
    <source>
        <dbReference type="Proteomes" id="UP001054945"/>
    </source>
</evidence>
<feature type="compositionally biased region" description="Basic and acidic residues" evidence="1">
    <location>
        <begin position="1034"/>
        <end position="1043"/>
    </location>
</feature>
<dbReference type="PROSITE" id="PS50235">
    <property type="entry name" value="USP_3"/>
    <property type="match status" value="1"/>
</dbReference>
<dbReference type="InterPro" id="IPR028889">
    <property type="entry name" value="USP"/>
</dbReference>
<dbReference type="SUPFAM" id="SSF54001">
    <property type="entry name" value="Cysteine proteinases"/>
    <property type="match status" value="1"/>
</dbReference>
<sequence length="1104" mass="124736">MLLIQMEQEISCSDSDTMEFNQSSVKDNVLSQSYINWENVTNLCWLDSSMSLVVHNQTLCRTAKKDDTQIAGIIKHFEQAISLVNDFYSKDCIEKRIQEARSLLQTIQISTLNYLKPILKCSEGEPDSAFDSLLNLISQDEQLKNLFTVEYSWIGRCETCTTPIVRNYKKTIITLSRVRSFFPCSPISLCTCPVCKSPDQSVYLEYITLPQCFIFHFENGAGKGEFQTTAMDFEIKNRKYRLSGLVTLDHSKDAAMNHFVTWIRDKDTECWLECNDLNSDVVIFDPKPLVIDLTKIYIIMYEALDDKGTIRNKILDTNSSVTAENAWDIPFIDISEEDSLTCQTGVESEKCFSISQKNELEKISEKVTALENAHEENITKNLKDQSCIIQNNIVTLSFADCFDIEESPFSLKNENIIMHDFSSKSLDSKNDSVNVLCEYSSIEDQSEKMTTAISQNNPNYNLANPVLESDATFVKEIMPVKECCLKDSIFNSQTSSTFKECIQDVNKTENCPSMCIKSFTCTSGEIKTKKNNLNKVSSKKSASTLTKEKTTSPSIIADIVLEADCAISSDSSLNNNLLVVSENETSINSPGKIVCRPKKAETSQILENRTSVEIFSIDSKTNQASKDLVPETIASCIEASNWLDIQEEIMHGSNALSEKKLIHRMNSEDRKKVENSDLENCESYEKETLEDTAKTSESEKAIPFSISQQLPAQLGTGSLCEPNNLNANSKEEHRRIMNNDKFDYKVSDIKIVEVNSLKPDKFFIPSQEEEIQEFSEENVEIPDSVSNQHAANNLFDKWKTIQVKNIKNSIEDDTNTNITNDITSEKFLMKTKEPSYFVKDMSILLTPLEHCASSPFYLVSQTADEMKLKPIESQKVTKDLDKEQKSVKANPIIVFGNIELPLKEVRIKIEKLSEAEIASYLHPDTSNLGEDKLGSQLSNSIEKLTKTVVVESSEYPDVRKINKNKAKVTKKAAAHLKKHQMIKASNVLNLDKMKLDRKSFGTAKTRSCSSEKLVFNSTTTKNKKRSKSQSSETLSKDKQKDINDSNLSLHSKFESSENSFIGSPAMELNIKGLSRKHCDKLPDEHLQISGTDQECIKKQRSMHW</sequence>
<feature type="region of interest" description="Disordered" evidence="1">
    <location>
        <begin position="1016"/>
        <end position="1047"/>
    </location>
</feature>